<dbReference type="GO" id="GO:0031053">
    <property type="term" value="P:primary miRNA processing"/>
    <property type="evidence" value="ECO:0007669"/>
    <property type="project" value="TreeGrafter"/>
</dbReference>
<keyword evidence="4" id="KW-0539">Nucleus</keyword>
<feature type="non-terminal residue" evidence="9">
    <location>
        <position position="1"/>
    </location>
</feature>
<dbReference type="PANTHER" id="PTHR13165:SF0">
    <property type="entry name" value="SERRATE RNA EFFECTOR MOLECULE HOMOLOG"/>
    <property type="match status" value="1"/>
</dbReference>
<accession>A0AAN4Z1H5</accession>
<dbReference type="GO" id="GO:0016604">
    <property type="term" value="C:nuclear body"/>
    <property type="evidence" value="ECO:0007669"/>
    <property type="project" value="TreeGrafter"/>
</dbReference>
<feature type="compositionally biased region" description="Basic and acidic residues" evidence="6">
    <location>
        <begin position="53"/>
        <end position="69"/>
    </location>
</feature>
<dbReference type="InterPro" id="IPR021933">
    <property type="entry name" value="SERRATE/Ars2_N"/>
</dbReference>
<organism evidence="9 10">
    <name type="scientific">Pristionchus mayeri</name>
    <dbReference type="NCBI Taxonomy" id="1317129"/>
    <lineage>
        <taxon>Eukaryota</taxon>
        <taxon>Metazoa</taxon>
        <taxon>Ecdysozoa</taxon>
        <taxon>Nematoda</taxon>
        <taxon>Chromadorea</taxon>
        <taxon>Rhabditida</taxon>
        <taxon>Rhabditina</taxon>
        <taxon>Diplogasteromorpha</taxon>
        <taxon>Diplogasteroidea</taxon>
        <taxon>Neodiplogasteridae</taxon>
        <taxon>Pristionchus</taxon>
    </lineage>
</organism>
<name>A0AAN4Z1H5_9BILA</name>
<evidence type="ECO:0000256" key="4">
    <source>
        <dbReference type="ARBA" id="ARBA00023242"/>
    </source>
</evidence>
<dbReference type="Proteomes" id="UP001328107">
    <property type="component" value="Unassembled WGS sequence"/>
</dbReference>
<keyword evidence="10" id="KW-1185">Reference proteome</keyword>
<proteinExistence type="inferred from homology"/>
<dbReference type="Pfam" id="PF04959">
    <property type="entry name" value="ARS2"/>
    <property type="match status" value="1"/>
</dbReference>
<comment type="similarity">
    <text evidence="2">Belongs to the ARS2 family.</text>
</comment>
<comment type="caution">
    <text evidence="9">The sequence shown here is derived from an EMBL/GenBank/DDBJ whole genome shotgun (WGS) entry which is preliminary data.</text>
</comment>
<feature type="region of interest" description="Disordered" evidence="6">
    <location>
        <begin position="216"/>
        <end position="237"/>
    </location>
</feature>
<feature type="region of interest" description="Disordered" evidence="6">
    <location>
        <begin position="1"/>
        <end position="77"/>
    </location>
</feature>
<reference evidence="10" key="1">
    <citation type="submission" date="2022-10" db="EMBL/GenBank/DDBJ databases">
        <title>Genome assembly of Pristionchus species.</title>
        <authorList>
            <person name="Yoshida K."/>
            <person name="Sommer R.J."/>
        </authorList>
    </citation>
    <scope>NUCLEOTIDE SEQUENCE [LARGE SCALE GENOMIC DNA]</scope>
    <source>
        <strain evidence="10">RS5460</strain>
    </source>
</reference>
<dbReference type="Pfam" id="PF12066">
    <property type="entry name" value="SERRATE_Ars2_N"/>
    <property type="match status" value="1"/>
</dbReference>
<feature type="compositionally biased region" description="Acidic residues" evidence="6">
    <location>
        <begin position="220"/>
        <end position="231"/>
    </location>
</feature>
<evidence type="ECO:0000256" key="2">
    <source>
        <dbReference type="ARBA" id="ARBA00005407"/>
    </source>
</evidence>
<dbReference type="InterPro" id="IPR007042">
    <property type="entry name" value="SERRATE/Ars2_C"/>
</dbReference>
<dbReference type="PANTHER" id="PTHR13165">
    <property type="entry name" value="ARSENITE-RESISTANCE PROTEIN 2"/>
    <property type="match status" value="1"/>
</dbReference>
<evidence type="ECO:0000313" key="9">
    <source>
        <dbReference type="EMBL" id="GMR32303.1"/>
    </source>
</evidence>
<evidence type="ECO:0000256" key="5">
    <source>
        <dbReference type="ARBA" id="ARBA00030701"/>
    </source>
</evidence>
<feature type="compositionally biased region" description="Basic and acidic residues" evidence="6">
    <location>
        <begin position="8"/>
        <end position="36"/>
    </location>
</feature>
<evidence type="ECO:0000256" key="3">
    <source>
        <dbReference type="ARBA" id="ARBA00017364"/>
    </source>
</evidence>
<dbReference type="InterPro" id="IPR039727">
    <property type="entry name" value="SE/Ars2"/>
</dbReference>
<dbReference type="AlphaFoldDB" id="A0AAN4Z1H5"/>
<gene>
    <name evidence="9" type="ORF">PMAYCL1PPCAC_02498</name>
</gene>
<feature type="region of interest" description="Disordered" evidence="6">
    <location>
        <begin position="588"/>
        <end position="686"/>
    </location>
</feature>
<comment type="subcellular location">
    <subcellularLocation>
        <location evidence="1">Nucleus</location>
    </subcellularLocation>
</comment>
<feature type="domain" description="SERRATE/Ars2 N-terminal" evidence="8">
    <location>
        <begin position="88"/>
        <end position="196"/>
    </location>
</feature>
<sequence length="686" mass="78889">SMADSEDDDRRGGRVDKFTRERDHGGDRRRDDDRRGGYRGGDYSNGGMKRSAPRRDDYPFDNKRTRQGSEAEDAANAANSAPVLLPFKKWLVQQDDSITEDDATAKYAEYKLEHKKQLLVKFFTTHKDEEWFRQKYHPEESTKKREEQKQTITKRNQVFKELHEKGFFNDVSLDIPNAKKIIFIMDAVVVKLEGGSDEDVELLRQQKVEDDVLAEIGEKEPEEAETTDNENGETKKKKMLLHKTQALFLRNVEANIKQLEVEEVCNRFPGFLRLCLSDPVAEKKFSRKGWATYKKDVNIKQIALNINSIRIRDTDLHAIINKDLTRKIRTVNGVTAHKDVAQTDLRIATKLAALYDHRSGLYCDSSESERECDIRVGVDLVACSTNPFIKLARSRIVDELSPEEEELMGKGGQNGSGQEKFVLERDEELLKTLDEMIWYLRIVHSVDFYTHGDYVNEDKMPNRCSILHLRGQPPSGSQFETDEEGKTLITAKFVNEFSTTFKNNIEKLTARSYMNDDEVAKLGKKNPDDEVETFIKTNSVELSAEKWLCPLSGKKFKGPEFIRKHLQSKHNDKLEEAKQDAFFYNAYLADPSRPTEPDAPPPPAREERHDDRPRYDDRNYSRGSYGSDRPRYSGPPRNDYNRRPMPSGGRYYDNTMPPPGGDAGGGRREFRPPVSYRDLDAPDEIF</sequence>
<evidence type="ECO:0000259" key="8">
    <source>
        <dbReference type="Pfam" id="PF12066"/>
    </source>
</evidence>
<feature type="compositionally biased region" description="Basic and acidic residues" evidence="6">
    <location>
        <begin position="604"/>
        <end position="620"/>
    </location>
</feature>
<dbReference type="EMBL" id="BTRK01000001">
    <property type="protein sequence ID" value="GMR32303.1"/>
    <property type="molecule type" value="Genomic_DNA"/>
</dbReference>
<protein>
    <recommendedName>
        <fullName evidence="3">Serrate RNA effector molecule homolog</fullName>
    </recommendedName>
    <alternativeName>
        <fullName evidence="5">Arsenite-resistance protein 2 homolog</fullName>
    </alternativeName>
</protein>
<evidence type="ECO:0000256" key="1">
    <source>
        <dbReference type="ARBA" id="ARBA00004123"/>
    </source>
</evidence>
<evidence type="ECO:0000256" key="6">
    <source>
        <dbReference type="SAM" id="MobiDB-lite"/>
    </source>
</evidence>
<evidence type="ECO:0000313" key="10">
    <source>
        <dbReference type="Proteomes" id="UP001328107"/>
    </source>
</evidence>
<feature type="domain" description="SERRATE/Ars2 C-terminal" evidence="7">
    <location>
        <begin position="488"/>
        <end position="654"/>
    </location>
</feature>
<evidence type="ECO:0000259" key="7">
    <source>
        <dbReference type="Pfam" id="PF04959"/>
    </source>
</evidence>